<feature type="coiled-coil region" evidence="7">
    <location>
        <begin position="35"/>
        <end position="62"/>
    </location>
</feature>
<dbReference type="SUPFAM" id="SSF116842">
    <property type="entry name" value="XseB-like"/>
    <property type="match status" value="1"/>
</dbReference>
<keyword evidence="7" id="KW-0175">Coiled coil</keyword>
<reference evidence="8 9" key="1">
    <citation type="journal article" date="2011" name="J. Bacteriol.">
        <title>Genome sequence of the obligate intracellular animal pathogen Chlamydia pecorum E58.</title>
        <authorList>
            <person name="Mojica S."/>
            <person name="Huot Creasy H."/>
            <person name="Daugherty S."/>
            <person name="Read T.D."/>
            <person name="Kim T."/>
            <person name="Kaltenboeck B."/>
            <person name="Bavoil P."/>
            <person name="Myers G.S."/>
        </authorList>
    </citation>
    <scope>NUCLEOTIDE SEQUENCE [LARGE SCALE GENOMIC DNA]</scope>
    <source>
        <strain evidence="8 9">E58</strain>
    </source>
</reference>
<dbReference type="AlphaFoldDB" id="A0AA34RD91"/>
<evidence type="ECO:0000313" key="9">
    <source>
        <dbReference type="Proteomes" id="UP000008305"/>
    </source>
</evidence>
<evidence type="ECO:0000256" key="4">
    <source>
        <dbReference type="ARBA" id="ARBA00022801"/>
    </source>
</evidence>
<evidence type="ECO:0000256" key="3">
    <source>
        <dbReference type="ARBA" id="ARBA00022722"/>
    </source>
</evidence>
<dbReference type="NCBIfam" id="NF002140">
    <property type="entry name" value="PRK00977.1-4"/>
    <property type="match status" value="1"/>
</dbReference>
<keyword evidence="4 6" id="KW-0378">Hydrolase</keyword>
<dbReference type="HAMAP" id="MF_00337">
    <property type="entry name" value="Exonuc_7_S"/>
    <property type="match status" value="1"/>
</dbReference>
<organism evidence="8 9">
    <name type="scientific">Chlamydia pecorum (strain ATCC VR-628 / DSM 29919 / E58)</name>
    <name type="common">Chlamydophila pecorum</name>
    <dbReference type="NCBI Taxonomy" id="331635"/>
    <lineage>
        <taxon>Bacteria</taxon>
        <taxon>Pseudomonadati</taxon>
        <taxon>Chlamydiota</taxon>
        <taxon>Chlamydiia</taxon>
        <taxon>Chlamydiales</taxon>
        <taxon>Chlamydiaceae</taxon>
        <taxon>Chlamydia/Chlamydophila group</taxon>
        <taxon>Chlamydia</taxon>
    </lineage>
</organism>
<comment type="subunit">
    <text evidence="6">Heterooligomer composed of large and small subunits.</text>
</comment>
<dbReference type="InterPro" id="IPR037004">
    <property type="entry name" value="Exonuc_VII_ssu_sf"/>
</dbReference>
<name>A0AA34RD91_CHLPE</name>
<dbReference type="PIRSF" id="PIRSF006488">
    <property type="entry name" value="Exonuc_VII_S"/>
    <property type="match status" value="1"/>
</dbReference>
<dbReference type="Pfam" id="PF02609">
    <property type="entry name" value="Exonuc_VII_S"/>
    <property type="match status" value="1"/>
</dbReference>
<evidence type="ECO:0000256" key="5">
    <source>
        <dbReference type="ARBA" id="ARBA00022839"/>
    </source>
</evidence>
<dbReference type="GO" id="GO:0006308">
    <property type="term" value="P:DNA catabolic process"/>
    <property type="evidence" value="ECO:0007669"/>
    <property type="project" value="UniProtKB-UniRule"/>
</dbReference>
<sequence length="76" mass="8794">MMDEIPFETAMQRLEEIVDLMNQSSTSLDASLALYEEADALMRICEARIHQVEQRVRELSKKRLESSLVKEETAVH</sequence>
<dbReference type="EC" id="3.1.11.6" evidence="6"/>
<accession>A0AA34RD91</accession>
<evidence type="ECO:0000256" key="1">
    <source>
        <dbReference type="ARBA" id="ARBA00009998"/>
    </source>
</evidence>
<evidence type="ECO:0000256" key="7">
    <source>
        <dbReference type="SAM" id="Coils"/>
    </source>
</evidence>
<comment type="similarity">
    <text evidence="1 6">Belongs to the XseB family.</text>
</comment>
<dbReference type="EMBL" id="CP002608">
    <property type="protein sequence ID" value="AEB41606.1"/>
    <property type="molecule type" value="Genomic_DNA"/>
</dbReference>
<dbReference type="Gene3D" id="1.10.287.1040">
    <property type="entry name" value="Exonuclease VII, small subunit"/>
    <property type="match status" value="1"/>
</dbReference>
<comment type="function">
    <text evidence="6">Bidirectionally degrades single-stranded DNA into large acid-insoluble oligonucleotides, which are then degraded further into small acid-soluble oligonucleotides.</text>
</comment>
<keyword evidence="3 6" id="KW-0540">Nuclease</keyword>
<dbReference type="GO" id="GO:0005829">
    <property type="term" value="C:cytosol"/>
    <property type="evidence" value="ECO:0007669"/>
    <property type="project" value="TreeGrafter"/>
</dbReference>
<evidence type="ECO:0000313" key="8">
    <source>
        <dbReference type="EMBL" id="AEB41606.1"/>
    </source>
</evidence>
<dbReference type="KEGG" id="cpm:G5S_0649"/>
<dbReference type="NCBIfam" id="TIGR01280">
    <property type="entry name" value="xseB"/>
    <property type="match status" value="1"/>
</dbReference>
<dbReference type="GO" id="GO:0008855">
    <property type="term" value="F:exodeoxyribonuclease VII activity"/>
    <property type="evidence" value="ECO:0007669"/>
    <property type="project" value="UniProtKB-UniRule"/>
</dbReference>
<gene>
    <name evidence="6 8" type="primary">xseB</name>
    <name evidence="8" type="ordered locus">G5S_0649</name>
</gene>
<proteinExistence type="inferred from homology"/>
<dbReference type="GO" id="GO:0009318">
    <property type="term" value="C:exodeoxyribonuclease VII complex"/>
    <property type="evidence" value="ECO:0007669"/>
    <property type="project" value="UniProtKB-UniRule"/>
</dbReference>
<dbReference type="Proteomes" id="UP000008305">
    <property type="component" value="Chromosome"/>
</dbReference>
<keyword evidence="9" id="KW-1185">Reference proteome</keyword>
<dbReference type="InterPro" id="IPR003761">
    <property type="entry name" value="Exonuc_VII_S"/>
</dbReference>
<keyword evidence="2 6" id="KW-0963">Cytoplasm</keyword>
<comment type="catalytic activity">
    <reaction evidence="6">
        <text>Exonucleolytic cleavage in either 5'- to 3'- or 3'- to 5'-direction to yield nucleoside 5'-phosphates.</text>
        <dbReference type="EC" id="3.1.11.6"/>
    </reaction>
</comment>
<evidence type="ECO:0000256" key="2">
    <source>
        <dbReference type="ARBA" id="ARBA00022490"/>
    </source>
</evidence>
<dbReference type="PANTHER" id="PTHR34137">
    <property type="entry name" value="EXODEOXYRIBONUCLEASE 7 SMALL SUBUNIT"/>
    <property type="match status" value="1"/>
</dbReference>
<keyword evidence="5 6" id="KW-0269">Exonuclease</keyword>
<dbReference type="PANTHER" id="PTHR34137:SF1">
    <property type="entry name" value="EXODEOXYRIBONUCLEASE 7 SMALL SUBUNIT"/>
    <property type="match status" value="1"/>
</dbReference>
<comment type="subcellular location">
    <subcellularLocation>
        <location evidence="6">Cytoplasm</location>
    </subcellularLocation>
</comment>
<evidence type="ECO:0000256" key="6">
    <source>
        <dbReference type="HAMAP-Rule" id="MF_00337"/>
    </source>
</evidence>
<protein>
    <recommendedName>
        <fullName evidence="6">Exodeoxyribonuclease 7 small subunit</fullName>
        <ecNumber evidence="6">3.1.11.6</ecNumber>
    </recommendedName>
    <alternativeName>
        <fullName evidence="6">Exodeoxyribonuclease VII small subunit</fullName>
        <shortName evidence="6">Exonuclease VII small subunit</shortName>
    </alternativeName>
</protein>